<dbReference type="Proteomes" id="UP001329430">
    <property type="component" value="Chromosome 5"/>
</dbReference>
<dbReference type="AlphaFoldDB" id="A0AAN7V8N1"/>
<organism evidence="2 3">
    <name type="scientific">Pyrocoelia pectoralis</name>
    <dbReference type="NCBI Taxonomy" id="417401"/>
    <lineage>
        <taxon>Eukaryota</taxon>
        <taxon>Metazoa</taxon>
        <taxon>Ecdysozoa</taxon>
        <taxon>Arthropoda</taxon>
        <taxon>Hexapoda</taxon>
        <taxon>Insecta</taxon>
        <taxon>Pterygota</taxon>
        <taxon>Neoptera</taxon>
        <taxon>Endopterygota</taxon>
        <taxon>Coleoptera</taxon>
        <taxon>Polyphaga</taxon>
        <taxon>Elateriformia</taxon>
        <taxon>Elateroidea</taxon>
        <taxon>Lampyridae</taxon>
        <taxon>Lampyrinae</taxon>
        <taxon>Pyrocoelia</taxon>
    </lineage>
</organism>
<protein>
    <submittedName>
        <fullName evidence="2">Uncharacterized protein</fullName>
    </submittedName>
</protein>
<accession>A0AAN7V8N1</accession>
<name>A0AAN7V8N1_9COLE</name>
<sequence length="201" mass="23350">MNPFLTTYRKDFYAKSVKKERPKVLSQFDDPLGESYKNYLQLSCDPTIPEPPATDADTYLKTHKANHPKTAGMHFKEPINNKVMTKTFIYNGRTLYQIDYCDLEKDNEYKEEMRKKNMFRLPDDWDIPLTSQKYAHRDPTVINPKAMEPPIKTRTPNNLDPQPHIRKILNVTTGKSEYMGAIGDLGELIMNEELHGKVVLQ</sequence>
<evidence type="ECO:0000313" key="3">
    <source>
        <dbReference type="Proteomes" id="UP001329430"/>
    </source>
</evidence>
<feature type="region of interest" description="Disordered" evidence="1">
    <location>
        <begin position="142"/>
        <end position="163"/>
    </location>
</feature>
<comment type="caution">
    <text evidence="2">The sequence shown here is derived from an EMBL/GenBank/DDBJ whole genome shotgun (WGS) entry which is preliminary data.</text>
</comment>
<proteinExistence type="predicted"/>
<keyword evidence="3" id="KW-1185">Reference proteome</keyword>
<evidence type="ECO:0000256" key="1">
    <source>
        <dbReference type="SAM" id="MobiDB-lite"/>
    </source>
</evidence>
<gene>
    <name evidence="2" type="ORF">RI129_007820</name>
</gene>
<dbReference type="EMBL" id="JAVRBK010000005">
    <property type="protein sequence ID" value="KAK5643975.1"/>
    <property type="molecule type" value="Genomic_DNA"/>
</dbReference>
<reference evidence="2 3" key="1">
    <citation type="journal article" date="2024" name="Insects">
        <title>An Improved Chromosome-Level Genome Assembly of the Firefly Pyrocoelia pectoralis.</title>
        <authorList>
            <person name="Fu X."/>
            <person name="Meyer-Rochow V.B."/>
            <person name="Ballantyne L."/>
            <person name="Zhu X."/>
        </authorList>
    </citation>
    <scope>NUCLEOTIDE SEQUENCE [LARGE SCALE GENOMIC DNA]</scope>
    <source>
        <strain evidence="2">XCY_ONT2</strain>
    </source>
</reference>
<evidence type="ECO:0000313" key="2">
    <source>
        <dbReference type="EMBL" id="KAK5643975.1"/>
    </source>
</evidence>